<reference evidence="2 3" key="1">
    <citation type="submission" date="2019-06" db="EMBL/GenBank/DDBJ databases">
        <title>Genome analyses of bacteria isolated from kimchi.</title>
        <authorList>
            <person name="Lee S."/>
            <person name="Ahn S."/>
            <person name="Roh S."/>
        </authorList>
    </citation>
    <scope>NUCLEOTIDE SEQUENCE [LARGE SCALE GENOMIC DNA]</scope>
    <source>
        <strain evidence="2 3">CBA4606</strain>
    </source>
</reference>
<dbReference type="InterPro" id="IPR044020">
    <property type="entry name" value="DUF5676"/>
</dbReference>
<protein>
    <submittedName>
        <fullName evidence="2">Uncharacterized protein</fullName>
    </submittedName>
</protein>
<feature type="transmembrane region" description="Helical" evidence="1">
    <location>
        <begin position="67"/>
        <end position="84"/>
    </location>
</feature>
<dbReference type="Pfam" id="PF18926">
    <property type="entry name" value="DUF5676"/>
    <property type="match status" value="1"/>
</dbReference>
<feature type="transmembrane region" description="Helical" evidence="1">
    <location>
        <begin position="30"/>
        <end position="55"/>
    </location>
</feature>
<keyword evidence="3" id="KW-1185">Reference proteome</keyword>
<dbReference type="RefSeq" id="WP_147182723.1">
    <property type="nucleotide sequence ID" value="NZ_CP042382.1"/>
</dbReference>
<dbReference type="KEGG" id="paur:FGL86_00255"/>
<name>A0A5B8SQJ1_9GAMM</name>
<keyword evidence="1" id="KW-0812">Transmembrane</keyword>
<dbReference type="OrthoDB" id="9154118at2"/>
<proteinExistence type="predicted"/>
<keyword evidence="1" id="KW-0472">Membrane</keyword>
<dbReference type="EMBL" id="CP042382">
    <property type="protein sequence ID" value="QEA37655.1"/>
    <property type="molecule type" value="Genomic_DNA"/>
</dbReference>
<gene>
    <name evidence="2" type="ORF">FGL86_00255</name>
</gene>
<evidence type="ECO:0000313" key="3">
    <source>
        <dbReference type="Proteomes" id="UP000321272"/>
    </source>
</evidence>
<organism evidence="2 3">
    <name type="scientific">Pistricoccus aurantiacus</name>
    <dbReference type="NCBI Taxonomy" id="1883414"/>
    <lineage>
        <taxon>Bacteria</taxon>
        <taxon>Pseudomonadati</taxon>
        <taxon>Pseudomonadota</taxon>
        <taxon>Gammaproteobacteria</taxon>
        <taxon>Oceanospirillales</taxon>
        <taxon>Halomonadaceae</taxon>
        <taxon>Pistricoccus</taxon>
    </lineage>
</organism>
<dbReference type="Proteomes" id="UP000321272">
    <property type="component" value="Chromosome"/>
</dbReference>
<dbReference type="AlphaFoldDB" id="A0A5B8SQJ1"/>
<keyword evidence="1" id="KW-1133">Transmembrane helix</keyword>
<sequence length="117" mass="13077">MPDVDTASSAKSQPRYGTPLPVQAVPRVPVIALGMSLGLFLAVTFILCVGFGLLFPDRAMYESWLRLLPGFTWLSWPSFFLGLAESFGYGWYVALVFGPLYNFFATRLLAKHLKRRA</sequence>
<feature type="transmembrane region" description="Helical" evidence="1">
    <location>
        <begin position="90"/>
        <end position="110"/>
    </location>
</feature>
<accession>A0A5B8SQJ1</accession>
<evidence type="ECO:0000256" key="1">
    <source>
        <dbReference type="SAM" id="Phobius"/>
    </source>
</evidence>
<evidence type="ECO:0000313" key="2">
    <source>
        <dbReference type="EMBL" id="QEA37655.1"/>
    </source>
</evidence>